<evidence type="ECO:0000256" key="2">
    <source>
        <dbReference type="ARBA" id="ARBA00021980"/>
    </source>
</evidence>
<proteinExistence type="predicted"/>
<feature type="domain" description="Nucleoside phosphorylase" evidence="4">
    <location>
        <begin position="38"/>
        <end position="269"/>
    </location>
</feature>
<dbReference type="GO" id="GO:0005829">
    <property type="term" value="C:cytosol"/>
    <property type="evidence" value="ECO:0007669"/>
    <property type="project" value="TreeGrafter"/>
</dbReference>
<dbReference type="Proteomes" id="UP000823750">
    <property type="component" value="Unassembled WGS sequence"/>
</dbReference>
<gene>
    <name evidence="5" type="ORF">IAB78_05975</name>
</gene>
<dbReference type="InterPro" id="IPR000845">
    <property type="entry name" value="Nucleoside_phosphorylase_d"/>
</dbReference>
<dbReference type="Pfam" id="PF01048">
    <property type="entry name" value="PNP_UDP_1"/>
    <property type="match status" value="1"/>
</dbReference>
<accession>A0A9D9J6M4</accession>
<comment type="catalytic activity">
    <reaction evidence="3">
        <text>uridine + phosphate = alpha-D-ribose 1-phosphate + uracil</text>
        <dbReference type="Rhea" id="RHEA:24388"/>
        <dbReference type="ChEBI" id="CHEBI:16704"/>
        <dbReference type="ChEBI" id="CHEBI:17568"/>
        <dbReference type="ChEBI" id="CHEBI:43474"/>
        <dbReference type="ChEBI" id="CHEBI:57720"/>
        <dbReference type="EC" id="2.4.2.3"/>
    </reaction>
</comment>
<dbReference type="PANTHER" id="PTHR43691:SF11">
    <property type="entry name" value="FI09636P-RELATED"/>
    <property type="match status" value="1"/>
</dbReference>
<sequence length="299" mass="32929">MAASVYQGKPIPESELIINDDGSAFHIHLKPEELADTVILVGDPGRVDMVSEYLDDKEFRHQSREFVSVTGKYKGVRMTVLSTGIGTDNIDIVMNELDALANIDFSTRMVRERKRCLNILRIGTSGAIQPDIPLGSFVFSHISVGCDGLLNWYSDRDSIALLDFEDAFKVHVGWDRHLPDPYFVMAGEKMSELFAGCTLPGMTVSASGFYGPQGRVLRMPLAMPDMLAKFESFSHGGFRITNFEMEGSAIAGIAAHLGHNAGTVCAIIAHRYLKSSNPDYKPVVRSLIRLCLDRLAELG</sequence>
<dbReference type="SUPFAM" id="SSF53167">
    <property type="entry name" value="Purine and uridine phosphorylases"/>
    <property type="match status" value="1"/>
</dbReference>
<evidence type="ECO:0000313" key="5">
    <source>
        <dbReference type="EMBL" id="MBO8485954.1"/>
    </source>
</evidence>
<dbReference type="EMBL" id="JADILX010000088">
    <property type="protein sequence ID" value="MBO8485954.1"/>
    <property type="molecule type" value="Genomic_DNA"/>
</dbReference>
<evidence type="ECO:0000256" key="3">
    <source>
        <dbReference type="ARBA" id="ARBA00048447"/>
    </source>
</evidence>
<organism evidence="5 6">
    <name type="scientific">Candidatus Cryptobacteroides excrementavium</name>
    <dbReference type="NCBI Taxonomy" id="2840759"/>
    <lineage>
        <taxon>Bacteria</taxon>
        <taxon>Pseudomonadati</taxon>
        <taxon>Bacteroidota</taxon>
        <taxon>Bacteroidia</taxon>
        <taxon>Bacteroidales</taxon>
        <taxon>Candidatus Cryptobacteroides</taxon>
    </lineage>
</organism>
<dbReference type="Gene3D" id="3.40.50.1580">
    <property type="entry name" value="Nucleoside phosphorylase domain"/>
    <property type="match status" value="1"/>
</dbReference>
<protein>
    <recommendedName>
        <fullName evidence="2">Uridine phosphorylase</fullName>
        <ecNumber evidence="1">2.4.2.3</ecNumber>
    </recommendedName>
</protein>
<reference evidence="5" key="1">
    <citation type="submission" date="2020-10" db="EMBL/GenBank/DDBJ databases">
        <authorList>
            <person name="Gilroy R."/>
        </authorList>
    </citation>
    <scope>NUCLEOTIDE SEQUENCE</scope>
    <source>
        <strain evidence="5">B2-16538</strain>
    </source>
</reference>
<dbReference type="GO" id="GO:0004731">
    <property type="term" value="F:purine-nucleoside phosphorylase activity"/>
    <property type="evidence" value="ECO:0007669"/>
    <property type="project" value="TreeGrafter"/>
</dbReference>
<dbReference type="InterPro" id="IPR035994">
    <property type="entry name" value="Nucleoside_phosphorylase_sf"/>
</dbReference>
<dbReference type="EC" id="2.4.2.3" evidence="1"/>
<dbReference type="CDD" id="cd00436">
    <property type="entry name" value="UP_TbUP-like"/>
    <property type="match status" value="1"/>
</dbReference>
<reference evidence="5" key="2">
    <citation type="journal article" date="2021" name="PeerJ">
        <title>Extensive microbial diversity within the chicken gut microbiome revealed by metagenomics and culture.</title>
        <authorList>
            <person name="Gilroy R."/>
            <person name="Ravi A."/>
            <person name="Getino M."/>
            <person name="Pursley I."/>
            <person name="Horton D.L."/>
            <person name="Alikhan N.F."/>
            <person name="Baker D."/>
            <person name="Gharbi K."/>
            <person name="Hall N."/>
            <person name="Watson M."/>
            <person name="Adriaenssens E.M."/>
            <person name="Foster-Nyarko E."/>
            <person name="Jarju S."/>
            <person name="Secka A."/>
            <person name="Antonio M."/>
            <person name="Oren A."/>
            <person name="Chaudhuri R.R."/>
            <person name="La Ragione R."/>
            <person name="Hildebrand F."/>
            <person name="Pallen M.J."/>
        </authorList>
    </citation>
    <scope>NUCLEOTIDE SEQUENCE</scope>
    <source>
        <strain evidence="5">B2-16538</strain>
    </source>
</reference>
<dbReference type="AlphaFoldDB" id="A0A9D9J6M4"/>
<dbReference type="GO" id="GO:0004850">
    <property type="term" value="F:uridine phosphorylase activity"/>
    <property type="evidence" value="ECO:0007669"/>
    <property type="project" value="UniProtKB-EC"/>
</dbReference>
<evidence type="ECO:0000259" key="4">
    <source>
        <dbReference type="Pfam" id="PF01048"/>
    </source>
</evidence>
<evidence type="ECO:0000313" key="6">
    <source>
        <dbReference type="Proteomes" id="UP000823750"/>
    </source>
</evidence>
<name>A0A9D9J6M4_9BACT</name>
<comment type="caution">
    <text evidence="5">The sequence shown here is derived from an EMBL/GenBank/DDBJ whole genome shotgun (WGS) entry which is preliminary data.</text>
</comment>
<dbReference type="GO" id="GO:0006152">
    <property type="term" value="P:purine nucleoside catabolic process"/>
    <property type="evidence" value="ECO:0007669"/>
    <property type="project" value="TreeGrafter"/>
</dbReference>
<dbReference type="PANTHER" id="PTHR43691">
    <property type="entry name" value="URIDINE PHOSPHORYLASE"/>
    <property type="match status" value="1"/>
</dbReference>
<evidence type="ECO:0000256" key="1">
    <source>
        <dbReference type="ARBA" id="ARBA00011888"/>
    </source>
</evidence>